<reference evidence="1" key="1">
    <citation type="submission" date="2017-10" db="EMBL/GenBank/DDBJ databases">
        <title>Genome sequence of cellulolytic Lachnospiraceae bacterium XHS1971 isolated from hotspring sediment.</title>
        <authorList>
            <person name="Vasudevan G."/>
            <person name="Joshi A.J."/>
            <person name="Hivarkar S."/>
            <person name="Lanjekar V.B."/>
            <person name="Dhakephalkar P.K."/>
            <person name="Dagar S."/>
        </authorList>
    </citation>
    <scope>NUCLEOTIDE SEQUENCE</scope>
    <source>
        <strain evidence="1">XHS1971</strain>
    </source>
</reference>
<evidence type="ECO:0000313" key="2">
    <source>
        <dbReference type="Proteomes" id="UP000224460"/>
    </source>
</evidence>
<gene>
    <name evidence="1" type="ORF">CS063_16785</name>
</gene>
<proteinExistence type="predicted"/>
<accession>A0AC61D7F8</accession>
<name>A0AC61D7F8_9FIRM</name>
<evidence type="ECO:0000313" key="1">
    <source>
        <dbReference type="EMBL" id="PHV69243.1"/>
    </source>
</evidence>
<protein>
    <submittedName>
        <fullName evidence="1">Uncharacterized protein</fullName>
    </submittedName>
</protein>
<comment type="caution">
    <text evidence="1">The sequence shown here is derived from an EMBL/GenBank/DDBJ whole genome shotgun (WGS) entry which is preliminary data.</text>
</comment>
<keyword evidence="2" id="KW-1185">Reference proteome</keyword>
<dbReference type="Proteomes" id="UP000224460">
    <property type="component" value="Unassembled WGS sequence"/>
</dbReference>
<dbReference type="EMBL" id="PEDL01000039">
    <property type="protein sequence ID" value="PHV69243.1"/>
    <property type="molecule type" value="Genomic_DNA"/>
</dbReference>
<organism evidence="1 2">
    <name type="scientific">Sporanaerobium hydrogeniformans</name>
    <dbReference type="NCBI Taxonomy" id="3072179"/>
    <lineage>
        <taxon>Bacteria</taxon>
        <taxon>Bacillati</taxon>
        <taxon>Bacillota</taxon>
        <taxon>Clostridia</taxon>
        <taxon>Lachnospirales</taxon>
        <taxon>Lachnospiraceae</taxon>
        <taxon>Sporanaerobium</taxon>
    </lineage>
</organism>
<sequence length="110" mass="12706">MAINQVVTTVPGVIVLRAAKDKAGQKACAYQNCQITTKCVQSNIQAVDFIVTHGSLKEVEKETIRLFEQKHFKYLLFYSPRQFTSNQNEFIELVEMLEQFYGIYVKQLRP</sequence>